<dbReference type="InterPro" id="IPR001254">
    <property type="entry name" value="Trypsin_dom"/>
</dbReference>
<keyword evidence="2" id="KW-0378">Hydrolase</keyword>
<dbReference type="InterPro" id="IPR018114">
    <property type="entry name" value="TRYPSIN_HIS"/>
</dbReference>
<dbReference type="GO" id="GO:0004252">
    <property type="term" value="F:serine-type endopeptidase activity"/>
    <property type="evidence" value="ECO:0007669"/>
    <property type="project" value="InterPro"/>
</dbReference>
<sequence>MLRLICGFAIISSVYSARASFRVVNGQEGDIKDFPYLASLQHRSIVRCGATIINPRTVITATHCFKDVILEKLFVRAGTKFGEKEGQLVPVKCYLTHPDYVPLTQNNDIAIVWTKTPLTINSLVKPINMAQFGAPLPVGKMGVVAGWGRLGENLGFPDIFHFALLPVIERNKCVKSGGGGYDDFRITDKMFCAGFMGVGGTDSCKSDSGGPFVVDNTLVGVVSFGQGCARKKFPGVYANVAVFRKWIDENLQLEASGKLKPTAGN</sequence>
<dbReference type="CDD" id="cd00190">
    <property type="entry name" value="Tryp_SPc"/>
    <property type="match status" value="1"/>
</dbReference>
<evidence type="ECO:0000313" key="8">
    <source>
        <dbReference type="EMBL" id="AYV99615.1"/>
    </source>
</evidence>
<dbReference type="PANTHER" id="PTHR24276:SF91">
    <property type="entry name" value="AT26814P-RELATED"/>
    <property type="match status" value="1"/>
</dbReference>
<accession>A0A3G5BIK9</accession>
<evidence type="ECO:0000256" key="4">
    <source>
        <dbReference type="ARBA" id="ARBA00023157"/>
    </source>
</evidence>
<comment type="similarity">
    <text evidence="5">Belongs to the peptidase S1 family. CLIP subfamily.</text>
</comment>
<dbReference type="PROSITE" id="PS00134">
    <property type="entry name" value="TRYPSIN_HIS"/>
    <property type="match status" value="1"/>
</dbReference>
<keyword evidence="1" id="KW-0645">Protease</keyword>
<dbReference type="InterPro" id="IPR050430">
    <property type="entry name" value="Peptidase_S1"/>
</dbReference>
<dbReference type="PANTHER" id="PTHR24276">
    <property type="entry name" value="POLYSERASE-RELATED"/>
    <property type="match status" value="1"/>
</dbReference>
<evidence type="ECO:0000256" key="3">
    <source>
        <dbReference type="ARBA" id="ARBA00022825"/>
    </source>
</evidence>
<dbReference type="InterPro" id="IPR009003">
    <property type="entry name" value="Peptidase_S1_PA"/>
</dbReference>
<feature type="domain" description="Peptidase S1" evidence="7">
    <location>
        <begin position="23"/>
        <end position="252"/>
    </location>
</feature>
<keyword evidence="6" id="KW-0732">Signal</keyword>
<evidence type="ECO:0000259" key="7">
    <source>
        <dbReference type="PROSITE" id="PS50240"/>
    </source>
</evidence>
<keyword evidence="4" id="KW-1015">Disulfide bond</keyword>
<dbReference type="FunFam" id="2.40.10.10:FF:000068">
    <property type="entry name" value="transmembrane protease serine 2"/>
    <property type="match status" value="1"/>
</dbReference>
<evidence type="ECO:0000256" key="5">
    <source>
        <dbReference type="ARBA" id="ARBA00024195"/>
    </source>
</evidence>
<dbReference type="PROSITE" id="PS50240">
    <property type="entry name" value="TRYPSIN_DOM"/>
    <property type="match status" value="1"/>
</dbReference>
<proteinExistence type="evidence at transcript level"/>
<dbReference type="Pfam" id="PF00089">
    <property type="entry name" value="Trypsin"/>
    <property type="match status" value="1"/>
</dbReference>
<keyword evidence="3" id="KW-0720">Serine protease</keyword>
<evidence type="ECO:0000256" key="2">
    <source>
        <dbReference type="ARBA" id="ARBA00022801"/>
    </source>
</evidence>
<dbReference type="SUPFAM" id="SSF50494">
    <property type="entry name" value="Trypsin-like serine proteases"/>
    <property type="match status" value="1"/>
</dbReference>
<organism evidence="8">
    <name type="scientific">Dolopus genitalis</name>
    <name type="common">Giant Australian assassin fly</name>
    <name type="synonym">Asilus genitalis</name>
    <dbReference type="NCBI Taxonomy" id="2488630"/>
    <lineage>
        <taxon>Eukaryota</taxon>
        <taxon>Metazoa</taxon>
        <taxon>Ecdysozoa</taxon>
        <taxon>Arthropoda</taxon>
        <taxon>Hexapoda</taxon>
        <taxon>Insecta</taxon>
        <taxon>Pterygota</taxon>
        <taxon>Neoptera</taxon>
        <taxon>Endopterygota</taxon>
        <taxon>Diptera</taxon>
        <taxon>Brachycera</taxon>
        <taxon>Muscomorpha</taxon>
        <taxon>Asiloidea</taxon>
        <taxon>Asilidae</taxon>
        <taxon>Asilinae</taxon>
        <taxon>Dolopus</taxon>
    </lineage>
</organism>
<evidence type="ECO:0000256" key="6">
    <source>
        <dbReference type="SAM" id="SignalP"/>
    </source>
</evidence>
<dbReference type="EMBL" id="MK075212">
    <property type="protein sequence ID" value="AYV99615.1"/>
    <property type="molecule type" value="mRNA"/>
</dbReference>
<reference evidence="8" key="1">
    <citation type="journal article" date="2018" name="Toxins">
        <title>Buzz kill: function and proteomic composition of venom from the giant assassin fly Dolopus genitalis (Diptera: Asilidae).</title>
        <authorList>
            <person name="Walker A.A."/>
            <person name="Dobson J."/>
            <person name="Jin J."/>
            <person name="Robinson S.D."/>
            <person name="Herzig V."/>
            <person name="Vetter I."/>
            <person name="King G.F."/>
            <person name="Fry B.G."/>
        </authorList>
    </citation>
    <scope>NUCLEOTIDE SEQUENCE</scope>
    <source>
        <strain evidence="8">Dg94</strain>
        <tissue evidence="8">Venom/thoracic glands</tissue>
    </source>
</reference>
<name>A0A3G5BIK9_DOLGE</name>
<dbReference type="InterPro" id="IPR001314">
    <property type="entry name" value="Peptidase_S1A"/>
</dbReference>
<feature type="chain" id="PRO_5018310639" evidence="6">
    <location>
        <begin position="17"/>
        <end position="265"/>
    </location>
</feature>
<dbReference type="FunFam" id="2.40.10.10:FF:000002">
    <property type="entry name" value="Transmembrane protease serine"/>
    <property type="match status" value="1"/>
</dbReference>
<dbReference type="PRINTS" id="PR00722">
    <property type="entry name" value="CHYMOTRYPSIN"/>
</dbReference>
<dbReference type="SMART" id="SM00020">
    <property type="entry name" value="Tryp_SPc"/>
    <property type="match status" value="1"/>
</dbReference>
<dbReference type="Gene3D" id="2.40.10.10">
    <property type="entry name" value="Trypsin-like serine proteases"/>
    <property type="match status" value="1"/>
</dbReference>
<dbReference type="AlphaFoldDB" id="A0A3G5BIK9"/>
<feature type="signal peptide" evidence="6">
    <location>
        <begin position="1"/>
        <end position="16"/>
    </location>
</feature>
<dbReference type="InterPro" id="IPR043504">
    <property type="entry name" value="Peptidase_S1_PA_chymotrypsin"/>
</dbReference>
<dbReference type="GO" id="GO:0006508">
    <property type="term" value="P:proteolysis"/>
    <property type="evidence" value="ECO:0007669"/>
    <property type="project" value="UniProtKB-KW"/>
</dbReference>
<evidence type="ECO:0000256" key="1">
    <source>
        <dbReference type="ARBA" id="ARBA00022670"/>
    </source>
</evidence>
<protein>
    <submittedName>
        <fullName evidence="8">Venom polypeptide</fullName>
    </submittedName>
</protein>